<evidence type="ECO:0000259" key="4">
    <source>
        <dbReference type="PROSITE" id="PS51208"/>
    </source>
</evidence>
<dbReference type="CDD" id="cd01847">
    <property type="entry name" value="Triacylglycerol_lipase_like"/>
    <property type="match status" value="1"/>
</dbReference>
<comment type="similarity">
    <text evidence="1">Belongs to the 'GDSL' lipolytic enzyme family.</text>
</comment>
<organism evidence="5 6">
    <name type="scientific">Lysobacter koreensis</name>
    <dbReference type="NCBI Taxonomy" id="266122"/>
    <lineage>
        <taxon>Bacteria</taxon>
        <taxon>Pseudomonadati</taxon>
        <taxon>Pseudomonadota</taxon>
        <taxon>Gammaproteobacteria</taxon>
        <taxon>Lysobacterales</taxon>
        <taxon>Lysobacteraceae</taxon>
        <taxon>Lysobacter</taxon>
    </lineage>
</organism>
<evidence type="ECO:0000256" key="2">
    <source>
        <dbReference type="ARBA" id="ARBA00022729"/>
    </source>
</evidence>
<dbReference type="InterPro" id="IPR017186">
    <property type="entry name" value="Lipase_autotranspt_EstA"/>
</dbReference>
<dbReference type="PIRSF" id="PIRSF037375">
    <property type="entry name" value="Autotrns_EstA"/>
    <property type="match status" value="1"/>
</dbReference>
<sequence>MAAALALAAAPALAQTYSQTVFFGDSLTDAGHFRPTLVQIAGPQAAVLGKFTTNPGLVWSEYLADFYDTAALSANQGGTNYAVGGARVGTNSSATLAPGVTVPVPSLATQVNSYLASTGGRADPNALYTVWGGANDLFAVAGGAPAQATIGAAVTAQVGIVGTLQGAGAQYVLVPTVPDLGLTPSFRAQGAVASATATQLATTYNTALFGGLASAGLRVIPLDTFHLLQEIVASPAAYGFGNVTGTACQPQITAQSLTCNPATYVTPNAPDTYAFADGVHPSSKAHAVIADYAVSILEAPRQIAVLPNSAAMAGRARAERVSAHSGKPAADGTRLWSDVRADFQRYGHGDHYDGEKGPALTVGIDWSRGNFVFGAFGGYGRQQLDWGRRGGSFDQDEGTVGGFAGWYGGNAWVNGQLSYSQLSFDIDRTVQLGSTTRTHSGSPDGNNLSVGVNGGWEFGDGAFRHGPVLGVLAQKIDIDGYAESEPQLSTSLAYPDQTFDSLIGSAGWQLSYAIHEHLRPYARLTVDREFEDSAEEAFAQLQSMPNSARYAVPGLEFDHSYGTVLFGARTQLFGLDANLGTSVTVGQKDGNHATVFATVSTGF</sequence>
<dbReference type="InterPro" id="IPR036514">
    <property type="entry name" value="SGNH_hydro_sf"/>
</dbReference>
<dbReference type="InterPro" id="IPR036709">
    <property type="entry name" value="Autotransporte_beta_dom_sf"/>
</dbReference>
<keyword evidence="6" id="KW-1185">Reference proteome</keyword>
<dbReference type="RefSeq" id="WP_386812574.1">
    <property type="nucleotide sequence ID" value="NZ_JBHTIH010000003.1"/>
</dbReference>
<accession>A0ABW2YLI7</accession>
<dbReference type="PROSITE" id="PS51208">
    <property type="entry name" value="AUTOTRANSPORTER"/>
    <property type="match status" value="1"/>
</dbReference>
<dbReference type="PANTHER" id="PTHR45648">
    <property type="entry name" value="GDSL LIPASE/ACYLHYDROLASE FAMILY PROTEIN (AFU_ORTHOLOGUE AFUA_4G14700)"/>
    <property type="match status" value="1"/>
</dbReference>
<evidence type="ECO:0000256" key="3">
    <source>
        <dbReference type="ARBA" id="ARBA00022801"/>
    </source>
</evidence>
<dbReference type="Pfam" id="PF03797">
    <property type="entry name" value="Autotransporter"/>
    <property type="match status" value="1"/>
</dbReference>
<reference evidence="6" key="1">
    <citation type="journal article" date="2019" name="Int. J. Syst. Evol. Microbiol.">
        <title>The Global Catalogue of Microorganisms (GCM) 10K type strain sequencing project: providing services to taxonomists for standard genome sequencing and annotation.</title>
        <authorList>
            <consortium name="The Broad Institute Genomics Platform"/>
            <consortium name="The Broad Institute Genome Sequencing Center for Infectious Disease"/>
            <person name="Wu L."/>
            <person name="Ma J."/>
        </authorList>
    </citation>
    <scope>NUCLEOTIDE SEQUENCE [LARGE SCALE GENOMIC DNA]</scope>
    <source>
        <strain evidence="6">CCUG 55491</strain>
    </source>
</reference>
<dbReference type="InterPro" id="IPR001087">
    <property type="entry name" value="GDSL"/>
</dbReference>
<feature type="domain" description="Autotransporter" evidence="4">
    <location>
        <begin position="328"/>
        <end position="603"/>
    </location>
</feature>
<keyword evidence="3" id="KW-0378">Hydrolase</keyword>
<dbReference type="Gene3D" id="2.40.128.130">
    <property type="entry name" value="Autotransporter beta-domain"/>
    <property type="match status" value="1"/>
</dbReference>
<dbReference type="SUPFAM" id="SSF52266">
    <property type="entry name" value="SGNH hydrolase"/>
    <property type="match status" value="1"/>
</dbReference>
<dbReference type="PANTHER" id="PTHR45648:SF22">
    <property type="entry name" value="GDSL LIPASE_ACYLHYDROLASE FAMILY PROTEIN (AFU_ORTHOLOGUE AFUA_4G14700)"/>
    <property type="match status" value="1"/>
</dbReference>
<evidence type="ECO:0000313" key="6">
    <source>
        <dbReference type="Proteomes" id="UP001597090"/>
    </source>
</evidence>
<gene>
    <name evidence="5" type="ORF">ACFQZQ_08135</name>
</gene>
<dbReference type="InterPro" id="IPR051058">
    <property type="entry name" value="GDSL_Est/Lipase"/>
</dbReference>
<name>A0ABW2YLI7_9GAMM</name>
<evidence type="ECO:0000313" key="5">
    <source>
        <dbReference type="EMBL" id="MFD0739245.1"/>
    </source>
</evidence>
<proteinExistence type="inferred from homology"/>
<dbReference type="InterPro" id="IPR005546">
    <property type="entry name" value="Autotransporte_beta"/>
</dbReference>
<dbReference type="Gene3D" id="3.40.50.1110">
    <property type="entry name" value="SGNH hydrolase"/>
    <property type="match status" value="1"/>
</dbReference>
<dbReference type="EMBL" id="JBHTIH010000003">
    <property type="protein sequence ID" value="MFD0739245.1"/>
    <property type="molecule type" value="Genomic_DNA"/>
</dbReference>
<keyword evidence="2" id="KW-0732">Signal</keyword>
<dbReference type="Pfam" id="PF00657">
    <property type="entry name" value="Lipase_GDSL"/>
    <property type="match status" value="1"/>
</dbReference>
<dbReference type="SUPFAM" id="SSF103515">
    <property type="entry name" value="Autotransporter"/>
    <property type="match status" value="1"/>
</dbReference>
<dbReference type="SMART" id="SM00869">
    <property type="entry name" value="Autotransporter"/>
    <property type="match status" value="1"/>
</dbReference>
<dbReference type="Proteomes" id="UP001597090">
    <property type="component" value="Unassembled WGS sequence"/>
</dbReference>
<comment type="caution">
    <text evidence="5">The sequence shown here is derived from an EMBL/GenBank/DDBJ whole genome shotgun (WGS) entry which is preliminary data.</text>
</comment>
<protein>
    <submittedName>
        <fullName evidence="5">Autotransporter domain-containing protein</fullName>
    </submittedName>
</protein>
<evidence type="ECO:0000256" key="1">
    <source>
        <dbReference type="ARBA" id="ARBA00008668"/>
    </source>
</evidence>